<dbReference type="AlphaFoldDB" id="A0AAE0Z9J6"/>
<evidence type="ECO:0000313" key="3">
    <source>
        <dbReference type="EMBL" id="KAK3765145.1"/>
    </source>
</evidence>
<name>A0AAE0Z9J6_9GAST</name>
<evidence type="ECO:0008006" key="5">
    <source>
        <dbReference type="Google" id="ProtNLM"/>
    </source>
</evidence>
<dbReference type="SUPFAM" id="SSF82657">
    <property type="entry name" value="BolA-like"/>
    <property type="match status" value="1"/>
</dbReference>
<evidence type="ECO:0000256" key="1">
    <source>
        <dbReference type="ARBA" id="ARBA00005578"/>
    </source>
</evidence>
<comment type="similarity">
    <text evidence="1 2">Belongs to the BolA/IbaG family.</text>
</comment>
<dbReference type="InterPro" id="IPR002634">
    <property type="entry name" value="BolA"/>
</dbReference>
<dbReference type="GO" id="GO:0005759">
    <property type="term" value="C:mitochondrial matrix"/>
    <property type="evidence" value="ECO:0007669"/>
    <property type="project" value="TreeGrafter"/>
</dbReference>
<sequence length="126" mass="14007">MFAQTLLQLRSLPRKVYTGCATFRVSSYIRAFSTSDPTNPGDKVDLTAGEKHLLEKLHKEFPDATHVEVADVSGGCGAMYQISIESPQFKGLRTIQQHRMVNEALAKEIENMHGLQLNTKASDTNK</sequence>
<evidence type="ECO:0000313" key="4">
    <source>
        <dbReference type="Proteomes" id="UP001283361"/>
    </source>
</evidence>
<dbReference type="PANTHER" id="PTHR46188">
    <property type="entry name" value="BOLA-LIKE PROTEIN 3"/>
    <property type="match status" value="1"/>
</dbReference>
<gene>
    <name evidence="3" type="ORF">RRG08_027784</name>
</gene>
<organism evidence="3 4">
    <name type="scientific">Elysia crispata</name>
    <name type="common">lettuce slug</name>
    <dbReference type="NCBI Taxonomy" id="231223"/>
    <lineage>
        <taxon>Eukaryota</taxon>
        <taxon>Metazoa</taxon>
        <taxon>Spiralia</taxon>
        <taxon>Lophotrochozoa</taxon>
        <taxon>Mollusca</taxon>
        <taxon>Gastropoda</taxon>
        <taxon>Heterobranchia</taxon>
        <taxon>Euthyneura</taxon>
        <taxon>Panpulmonata</taxon>
        <taxon>Sacoglossa</taxon>
        <taxon>Placobranchoidea</taxon>
        <taxon>Plakobranchidae</taxon>
        <taxon>Elysia</taxon>
    </lineage>
</organism>
<evidence type="ECO:0000256" key="2">
    <source>
        <dbReference type="RuleBase" id="RU003860"/>
    </source>
</evidence>
<dbReference type="Pfam" id="PF01722">
    <property type="entry name" value="BolA"/>
    <property type="match status" value="1"/>
</dbReference>
<proteinExistence type="inferred from homology"/>
<dbReference type="InterPro" id="IPR036065">
    <property type="entry name" value="BolA-like_sf"/>
</dbReference>
<dbReference type="EMBL" id="JAWDGP010004345">
    <property type="protein sequence ID" value="KAK3765145.1"/>
    <property type="molecule type" value="Genomic_DNA"/>
</dbReference>
<dbReference type="Gene3D" id="3.30.300.90">
    <property type="entry name" value="BolA-like"/>
    <property type="match status" value="1"/>
</dbReference>
<accession>A0AAE0Z9J6</accession>
<dbReference type="Proteomes" id="UP001283361">
    <property type="component" value="Unassembled WGS sequence"/>
</dbReference>
<comment type="caution">
    <text evidence="3">The sequence shown here is derived from an EMBL/GenBank/DDBJ whole genome shotgun (WGS) entry which is preliminary data.</text>
</comment>
<keyword evidence="4" id="KW-1185">Reference proteome</keyword>
<reference evidence="3" key="1">
    <citation type="journal article" date="2023" name="G3 (Bethesda)">
        <title>A reference genome for the long-term kleptoplast-retaining sea slug Elysia crispata morphotype clarki.</title>
        <authorList>
            <person name="Eastman K.E."/>
            <person name="Pendleton A.L."/>
            <person name="Shaikh M.A."/>
            <person name="Suttiyut T."/>
            <person name="Ogas R."/>
            <person name="Tomko P."/>
            <person name="Gavelis G."/>
            <person name="Widhalm J.R."/>
            <person name="Wisecaver J.H."/>
        </authorList>
    </citation>
    <scope>NUCLEOTIDE SEQUENCE</scope>
    <source>
        <strain evidence="3">ECLA1</strain>
    </source>
</reference>
<protein>
    <recommendedName>
        <fullName evidence="5">Bola-like protein</fullName>
    </recommendedName>
</protein>
<dbReference type="PANTHER" id="PTHR46188:SF1">
    <property type="entry name" value="BOLA-LIKE PROTEIN 3"/>
    <property type="match status" value="1"/>
</dbReference>
<dbReference type="InterPro" id="IPR052275">
    <property type="entry name" value="Mt_Fe-S_assembly_factor"/>
</dbReference>